<feature type="compositionally biased region" description="Basic and acidic residues" evidence="2">
    <location>
        <begin position="662"/>
        <end position="691"/>
    </location>
</feature>
<name>A0A059F3Z8_9MICR</name>
<sequence length="691" mass="81001">MFSFKIILNIIHLSFCTIGIDYSSFKKVTHINHSVKSPIKKEYLMFSNISVITSNENNKSIHIKGLYESTDKIKECELVNDFNSKNKTFKVKNYETPLNVSTLNSLYFNALNLPNASIYVSVHDYLETDIIHYDLRLVHLGVQSVVNESLAMVSYLSTHNVLNKVVCINLRGHSLVITEYEINDESNDKEIKNLNEINNTNENSNQLKSDINTATLDENNSNQSNDTKDNTIVTEENINEKNHSKENTVIAGEKNNSQSNVSNNTKRKIILKSKKIFNNLINDKKIYEIIGDFLLGKVQKKLSEGITKEDLNVKELTKEDINVKELTKELLKAFTYQQEKYEPLKILVKNQIKNELEHLKIDVTEFESYLLKKMKEELYKVKDLLEDYPQKSKVIFISDLSDYFAHKSNLGELWDNLDYKWDEYNIPMGLISLRNYEYEENKEVFNINYFSSFAEEIELNKMFNSIDLSRLSLKNHLRPVVEKLIEENKKKEAHEKYKEALYREEYIQSDGIRRKKAVDELKKALNKAEKEKDDIKEIIKDTLESIKQWYEENKDNSEVESSVFYDKYDIIQAEISYAQKVLFERESTKESMDKVKDGKKLQEDLEKLKTDKNLQEELEKIMKDEKFAEMMKNEKFQEMLKDDKLFSGDYANKLFADEDYQETPKKESMDESKPEEKKEAVGEEKISREDL</sequence>
<dbReference type="VEuPathDB" id="MicrosporidiaDB:H312_00892"/>
<keyword evidence="3" id="KW-0732">Signal</keyword>
<dbReference type="OrthoDB" id="10470564at2759"/>
<evidence type="ECO:0000313" key="5">
    <source>
        <dbReference type="Proteomes" id="UP000030655"/>
    </source>
</evidence>
<accession>A0A059F3Z8</accession>
<feature type="signal peptide" evidence="3">
    <location>
        <begin position="1"/>
        <end position="16"/>
    </location>
</feature>
<feature type="coiled-coil region" evidence="1">
    <location>
        <begin position="514"/>
        <end position="545"/>
    </location>
</feature>
<evidence type="ECO:0000313" key="4">
    <source>
        <dbReference type="EMBL" id="KCZ81714.1"/>
    </source>
</evidence>
<reference evidence="4 5" key="2">
    <citation type="submission" date="2014-03" db="EMBL/GenBank/DDBJ databases">
        <title>The Genome Sequence of Anncaliia algerae insect isolate PRA339.</title>
        <authorList>
            <consortium name="The Broad Institute Genome Sequencing Platform"/>
            <consortium name="The Broad Institute Genome Sequencing Center for Infectious Disease"/>
            <person name="Cuomo C."/>
            <person name="Becnel J."/>
            <person name="Sanscrainte N."/>
            <person name="Walker B."/>
            <person name="Young S.K."/>
            <person name="Zeng Q."/>
            <person name="Gargeya S."/>
            <person name="Fitzgerald M."/>
            <person name="Haas B."/>
            <person name="Abouelleil A."/>
            <person name="Alvarado L."/>
            <person name="Arachchi H.M."/>
            <person name="Berlin A.M."/>
            <person name="Chapman S.B."/>
            <person name="Dewar J."/>
            <person name="Goldberg J."/>
            <person name="Griggs A."/>
            <person name="Gujja S."/>
            <person name="Hansen M."/>
            <person name="Howarth C."/>
            <person name="Imamovic A."/>
            <person name="Larimer J."/>
            <person name="McCowan C."/>
            <person name="Murphy C."/>
            <person name="Neiman D."/>
            <person name="Pearson M."/>
            <person name="Priest M."/>
            <person name="Roberts A."/>
            <person name="Saif S."/>
            <person name="Shea T."/>
            <person name="Sisk P."/>
            <person name="Sykes S."/>
            <person name="Wortman J."/>
            <person name="Nusbaum C."/>
            <person name="Birren B."/>
        </authorList>
    </citation>
    <scope>NUCLEOTIDE SEQUENCE [LARGE SCALE GENOMIC DNA]</scope>
    <source>
        <strain evidence="4 5">PRA339</strain>
    </source>
</reference>
<evidence type="ECO:0000256" key="3">
    <source>
        <dbReference type="SAM" id="SignalP"/>
    </source>
</evidence>
<dbReference type="EMBL" id="KK365138">
    <property type="protein sequence ID" value="KCZ81714.1"/>
    <property type="molecule type" value="Genomic_DNA"/>
</dbReference>
<dbReference type="HOGENOM" id="CLU_398453_0_0_1"/>
<evidence type="ECO:0000256" key="1">
    <source>
        <dbReference type="SAM" id="Coils"/>
    </source>
</evidence>
<keyword evidence="1" id="KW-0175">Coiled coil</keyword>
<feature type="chain" id="PRO_5001571938" evidence="3">
    <location>
        <begin position="17"/>
        <end position="691"/>
    </location>
</feature>
<proteinExistence type="predicted"/>
<evidence type="ECO:0000256" key="2">
    <source>
        <dbReference type="SAM" id="MobiDB-lite"/>
    </source>
</evidence>
<dbReference type="AlphaFoldDB" id="A0A059F3Z8"/>
<organism evidence="4 5">
    <name type="scientific">Anncaliia algerae PRA339</name>
    <dbReference type="NCBI Taxonomy" id="1288291"/>
    <lineage>
        <taxon>Eukaryota</taxon>
        <taxon>Fungi</taxon>
        <taxon>Fungi incertae sedis</taxon>
        <taxon>Microsporidia</taxon>
        <taxon>Tubulinosematoidea</taxon>
        <taxon>Tubulinosematidae</taxon>
        <taxon>Anncaliia</taxon>
    </lineage>
</organism>
<keyword evidence="5" id="KW-1185">Reference proteome</keyword>
<protein>
    <submittedName>
        <fullName evidence="4">Uncharacterized protein</fullName>
    </submittedName>
</protein>
<feature type="region of interest" description="Disordered" evidence="2">
    <location>
        <begin position="657"/>
        <end position="691"/>
    </location>
</feature>
<reference evidence="5" key="1">
    <citation type="submission" date="2013-02" db="EMBL/GenBank/DDBJ databases">
        <authorList>
            <consortium name="The Broad Institute Genome Sequencing Platform"/>
            <person name="Cuomo C."/>
            <person name="Becnel J."/>
            <person name="Sanscrainte N."/>
            <person name="Walker B."/>
            <person name="Young S.K."/>
            <person name="Zeng Q."/>
            <person name="Gargeya S."/>
            <person name="Fitzgerald M."/>
            <person name="Haas B."/>
            <person name="Abouelleil A."/>
            <person name="Alvarado L."/>
            <person name="Arachchi H.M."/>
            <person name="Berlin A.M."/>
            <person name="Chapman S.B."/>
            <person name="Dewar J."/>
            <person name="Goldberg J."/>
            <person name="Griggs A."/>
            <person name="Gujja S."/>
            <person name="Hansen M."/>
            <person name="Howarth C."/>
            <person name="Imamovic A."/>
            <person name="Larimer J."/>
            <person name="McCowan C."/>
            <person name="Murphy C."/>
            <person name="Neiman D."/>
            <person name="Pearson M."/>
            <person name="Priest M."/>
            <person name="Roberts A."/>
            <person name="Saif S."/>
            <person name="Shea T."/>
            <person name="Sisk P."/>
            <person name="Sykes S."/>
            <person name="Wortman J."/>
            <person name="Nusbaum C."/>
            <person name="Birren B."/>
        </authorList>
    </citation>
    <scope>NUCLEOTIDE SEQUENCE [LARGE SCALE GENOMIC DNA]</scope>
    <source>
        <strain evidence="5">PRA339</strain>
    </source>
</reference>
<gene>
    <name evidence="4" type="ORF">H312_00892</name>
</gene>
<dbReference type="Proteomes" id="UP000030655">
    <property type="component" value="Unassembled WGS sequence"/>
</dbReference>